<dbReference type="Pfam" id="PF26215">
    <property type="entry name" value="HTH_animal"/>
    <property type="match status" value="1"/>
</dbReference>
<dbReference type="GO" id="GO:0046983">
    <property type="term" value="F:protein dimerization activity"/>
    <property type="evidence" value="ECO:0007669"/>
    <property type="project" value="InterPro"/>
</dbReference>
<evidence type="ECO:0000313" key="10">
    <source>
        <dbReference type="EMBL" id="CAF4082005.1"/>
    </source>
</evidence>
<gene>
    <name evidence="9" type="ORF">GPM918_LOCUS27695</name>
    <name evidence="10" type="ORF">SRO942_LOCUS28061</name>
</gene>
<comment type="subcellular location">
    <subcellularLocation>
        <location evidence="1">Nucleus</location>
    </subcellularLocation>
</comment>
<keyword evidence="3" id="KW-0863">Zinc-finger</keyword>
<feature type="compositionally biased region" description="Polar residues" evidence="6">
    <location>
        <begin position="562"/>
        <end position="574"/>
    </location>
</feature>
<feature type="domain" description="Helix-turn-helix" evidence="8">
    <location>
        <begin position="20"/>
        <end position="61"/>
    </location>
</feature>
<dbReference type="PANTHER" id="PTHR46481">
    <property type="entry name" value="ZINC FINGER BED DOMAIN-CONTAINING PROTEIN 4"/>
    <property type="match status" value="1"/>
</dbReference>
<evidence type="ECO:0000313" key="9">
    <source>
        <dbReference type="EMBL" id="CAF1283962.1"/>
    </source>
</evidence>
<dbReference type="OrthoDB" id="1607513at2759"/>
<name>A0A815CI67_9BILA</name>
<organism evidence="9 11">
    <name type="scientific">Didymodactylos carnosus</name>
    <dbReference type="NCBI Taxonomy" id="1234261"/>
    <lineage>
        <taxon>Eukaryota</taxon>
        <taxon>Metazoa</taxon>
        <taxon>Spiralia</taxon>
        <taxon>Gnathifera</taxon>
        <taxon>Rotifera</taxon>
        <taxon>Eurotatoria</taxon>
        <taxon>Bdelloidea</taxon>
        <taxon>Philodinida</taxon>
        <taxon>Philodinidae</taxon>
        <taxon>Didymodactylos</taxon>
    </lineage>
</organism>
<keyword evidence="11" id="KW-1185">Reference proteome</keyword>
<evidence type="ECO:0000256" key="3">
    <source>
        <dbReference type="ARBA" id="ARBA00022771"/>
    </source>
</evidence>
<feature type="region of interest" description="Disordered" evidence="6">
    <location>
        <begin position="538"/>
        <end position="598"/>
    </location>
</feature>
<feature type="domain" description="HAT C-terminal dimerisation" evidence="7">
    <location>
        <begin position="804"/>
        <end position="845"/>
    </location>
</feature>
<dbReference type="Proteomes" id="UP000681722">
    <property type="component" value="Unassembled WGS sequence"/>
</dbReference>
<evidence type="ECO:0000256" key="6">
    <source>
        <dbReference type="SAM" id="MobiDB-lite"/>
    </source>
</evidence>
<dbReference type="GO" id="GO:0005634">
    <property type="term" value="C:nucleus"/>
    <property type="evidence" value="ECO:0007669"/>
    <property type="project" value="UniProtKB-SubCell"/>
</dbReference>
<evidence type="ECO:0000259" key="8">
    <source>
        <dbReference type="Pfam" id="PF26215"/>
    </source>
</evidence>
<feature type="compositionally biased region" description="Basic and acidic residues" evidence="6">
    <location>
        <begin position="585"/>
        <end position="597"/>
    </location>
</feature>
<proteinExistence type="predicted"/>
<evidence type="ECO:0000259" key="7">
    <source>
        <dbReference type="Pfam" id="PF05699"/>
    </source>
</evidence>
<evidence type="ECO:0000256" key="2">
    <source>
        <dbReference type="ARBA" id="ARBA00022723"/>
    </source>
</evidence>
<dbReference type="InterPro" id="IPR058912">
    <property type="entry name" value="HTH_animal"/>
</dbReference>
<dbReference type="AlphaFoldDB" id="A0A815CI67"/>
<evidence type="ECO:0000256" key="5">
    <source>
        <dbReference type="ARBA" id="ARBA00023242"/>
    </source>
</evidence>
<evidence type="ECO:0000256" key="1">
    <source>
        <dbReference type="ARBA" id="ARBA00004123"/>
    </source>
</evidence>
<dbReference type="EMBL" id="CAJNOQ010011736">
    <property type="protein sequence ID" value="CAF1283962.1"/>
    <property type="molecule type" value="Genomic_DNA"/>
</dbReference>
<dbReference type="InterPro" id="IPR052035">
    <property type="entry name" value="ZnF_BED_domain_contain"/>
</dbReference>
<dbReference type="InterPro" id="IPR012337">
    <property type="entry name" value="RNaseH-like_sf"/>
</dbReference>
<feature type="compositionally biased region" description="Acidic residues" evidence="6">
    <location>
        <begin position="545"/>
        <end position="559"/>
    </location>
</feature>
<feature type="non-terminal residue" evidence="9">
    <location>
        <position position="1"/>
    </location>
</feature>
<keyword evidence="5" id="KW-0539">Nucleus</keyword>
<dbReference type="EMBL" id="CAJOBC010029217">
    <property type="protein sequence ID" value="CAF4082005.1"/>
    <property type="molecule type" value="Genomic_DNA"/>
</dbReference>
<evidence type="ECO:0000313" key="11">
    <source>
        <dbReference type="Proteomes" id="UP000663829"/>
    </source>
</evidence>
<evidence type="ECO:0008006" key="12">
    <source>
        <dbReference type="Google" id="ProtNLM"/>
    </source>
</evidence>
<keyword evidence="2" id="KW-0479">Metal-binding</keyword>
<accession>A0A815CI67</accession>
<dbReference type="Pfam" id="PF05699">
    <property type="entry name" value="Dimer_Tnp_hAT"/>
    <property type="match status" value="1"/>
</dbReference>
<sequence>MLNAVNFSASTEKPSNAALASMIQRALSICTDYALLNEEFNQIRQIARQNEYPRAFVDTTIGIGLNKWYQRQNEDLKVDAPNKIKHLAGKIRPDIDVWFILKPPLRSQNFFQIKGPIPKHLQSEIVYSAKCRDCNHNYVGKTEPQSVRRLCEHGASKEVFDKCDVYPLDTEIEEDDSESQDRVCQSHSKRRTIPIQTQPLTPGVRRSSRLLAKAHTVDNPVIKAECMDESMKDTKEKSALAKHESETGHKLVSYRDVRFSVLELEPNRKEPRFRKREATGLKSALLTKRSKKVKETSATENENVQPKIDETLKGKRNENACLSIKSPVLDNAVMAAIIKDHRSFNDFNREGMKIFVKAAVGSYSCPSRSIIRTKLKRLYKTERQKVKTSLESVKSLSITTDVWSNRKQESYFTLTGHYFEDDNLDRIKHTILSCKSFNGSHTGDRYASKIKEELEKSNLESKTFTMTTGGAANVKNMCTILQTTNGIKPIYCVAHDLHLTICNALRLWPKQAKNKNYSDAVIEAFLLKKIASNSGTDDLQYSTEYSDDNTDLEQTTEDDNQNKSGCESSEGIMNSSSTDFSSVSDHNEDNNNDRSSEEIEITLDDAREVITSITNVLLKCRKLVNHFRRSTKQTGYTGKNELVVKELSGSYYPTLSKAYNALRAFRVLLNTSESNDSADMKVMKKLLLAYLNHYFPPNETNEQYCLMRACAYLEPKQHLALTNADILKAEQFLTELFIEQKFKPIISNCDGDKPTKDRLTTSRNELSTFEDLLIQTGIQQADTTPQPTHPLINEYDKFKLLLKKQSKEKLNGFYKENGHLLPNIRMLAKCVLCIPCTSVASESAF</sequence>
<dbReference type="SUPFAM" id="SSF53098">
    <property type="entry name" value="Ribonuclease H-like"/>
    <property type="match status" value="1"/>
</dbReference>
<reference evidence="9" key="1">
    <citation type="submission" date="2021-02" db="EMBL/GenBank/DDBJ databases">
        <authorList>
            <person name="Nowell W R."/>
        </authorList>
    </citation>
    <scope>NUCLEOTIDE SEQUENCE</scope>
</reference>
<dbReference type="Proteomes" id="UP000663829">
    <property type="component" value="Unassembled WGS sequence"/>
</dbReference>
<keyword evidence="4" id="KW-0862">Zinc</keyword>
<dbReference type="PANTHER" id="PTHR46481:SF10">
    <property type="entry name" value="ZINC FINGER BED DOMAIN-CONTAINING PROTEIN 39"/>
    <property type="match status" value="1"/>
</dbReference>
<evidence type="ECO:0000256" key="4">
    <source>
        <dbReference type="ARBA" id="ARBA00022833"/>
    </source>
</evidence>
<dbReference type="InterPro" id="IPR008906">
    <property type="entry name" value="HATC_C_dom"/>
</dbReference>
<feature type="compositionally biased region" description="Low complexity" evidence="6">
    <location>
        <begin position="575"/>
        <end position="584"/>
    </location>
</feature>
<dbReference type="GO" id="GO:0008270">
    <property type="term" value="F:zinc ion binding"/>
    <property type="evidence" value="ECO:0007669"/>
    <property type="project" value="UniProtKB-KW"/>
</dbReference>
<comment type="caution">
    <text evidence="9">The sequence shown here is derived from an EMBL/GenBank/DDBJ whole genome shotgun (WGS) entry which is preliminary data.</text>
</comment>
<protein>
    <recommendedName>
        <fullName evidence="12">HAT C-terminal dimerisation domain-containing protein</fullName>
    </recommendedName>
</protein>